<proteinExistence type="predicted"/>
<reference evidence="2" key="1">
    <citation type="submission" date="2022-11" db="UniProtKB">
        <authorList>
            <consortium name="WormBaseParasite"/>
        </authorList>
    </citation>
    <scope>IDENTIFICATION</scope>
</reference>
<evidence type="ECO:0000313" key="1">
    <source>
        <dbReference type="Proteomes" id="UP000887565"/>
    </source>
</evidence>
<dbReference type="WBParaSite" id="nRc.2.0.1.t08353-RA">
    <property type="protein sequence ID" value="nRc.2.0.1.t08353-RA"/>
    <property type="gene ID" value="nRc.2.0.1.g08353"/>
</dbReference>
<organism evidence="1 2">
    <name type="scientific">Romanomermis culicivorax</name>
    <name type="common">Nematode worm</name>
    <dbReference type="NCBI Taxonomy" id="13658"/>
    <lineage>
        <taxon>Eukaryota</taxon>
        <taxon>Metazoa</taxon>
        <taxon>Ecdysozoa</taxon>
        <taxon>Nematoda</taxon>
        <taxon>Enoplea</taxon>
        <taxon>Dorylaimia</taxon>
        <taxon>Mermithida</taxon>
        <taxon>Mermithoidea</taxon>
        <taxon>Mermithidae</taxon>
        <taxon>Romanomermis</taxon>
    </lineage>
</organism>
<name>A0A915I2J4_ROMCU</name>
<evidence type="ECO:0000313" key="2">
    <source>
        <dbReference type="WBParaSite" id="nRc.2.0.1.t08353-RA"/>
    </source>
</evidence>
<keyword evidence="1" id="KW-1185">Reference proteome</keyword>
<accession>A0A915I2J4</accession>
<sequence>MVCSWLGASRESMVMTFSAARDASVIRKGPMKSGWILFAFRVLVKRTRSLTAKLRVPALRLKYSLLTAAATSRMDGGDYFERQLHILYLNIIFFEVQNRVDIRVCEKVGAHDTLIISVIVGDYTFDHMFTERGFHCNNYWAMGVNNGAVGHFDFTTYWKLEQLLVECAFD</sequence>
<protein>
    <submittedName>
        <fullName evidence="2">Uncharacterized protein</fullName>
    </submittedName>
</protein>
<dbReference type="Proteomes" id="UP000887565">
    <property type="component" value="Unplaced"/>
</dbReference>
<dbReference type="AlphaFoldDB" id="A0A915I2J4"/>